<dbReference type="PANTHER" id="PTHR47327">
    <property type="entry name" value="FI18240P1-RELATED"/>
    <property type="match status" value="1"/>
</dbReference>
<evidence type="ECO:0000313" key="3">
    <source>
        <dbReference type="EMBL" id="KAJ9599084.1"/>
    </source>
</evidence>
<sequence>SSTKSHYKVKCSPDTMTVELVRPDNATNIYLEQMKNFPDVACHPEVEHNKATFRLSLTDVFQCGVTRVHNYITGRSTFYHRVVVEEANQLKQVILVKCIMGSQQREKRNVLPAGFQESDLRDVEFHEIKETAPEPILGVGVRQGGQLVTGELNVNPGTPLQMEIFLDKGNDVYGLLVSYMKVTDTKVQEETIIINGCSVDPYLFENFNTVDGDFLSAKFRAFKFPESTYVQFKGTVNVCLDKCRGVECSNGQTGFGRRRREVPTIPADPNKVFEVTMSTFIKVNYEADQMLEKAKLGGSVIQSRSEHVKATDSQEQPSAKDQHLQLETEEVREEVRYTVMENGNNAPRMNIASLAVTFAVLCLIFFH</sequence>
<evidence type="ECO:0000256" key="1">
    <source>
        <dbReference type="SAM" id="MobiDB-lite"/>
    </source>
</evidence>
<feature type="region of interest" description="Disordered" evidence="1">
    <location>
        <begin position="305"/>
        <end position="325"/>
    </location>
</feature>
<reference evidence="3" key="2">
    <citation type="submission" date="2023-05" db="EMBL/GenBank/DDBJ databases">
        <authorList>
            <person name="Fouks B."/>
        </authorList>
    </citation>
    <scope>NUCLEOTIDE SEQUENCE</scope>
    <source>
        <strain evidence="3">Stay&amp;Tobe</strain>
        <tissue evidence="3">Testes</tissue>
    </source>
</reference>
<keyword evidence="4" id="KW-1185">Reference proteome</keyword>
<evidence type="ECO:0000313" key="4">
    <source>
        <dbReference type="Proteomes" id="UP001233999"/>
    </source>
</evidence>
<feature type="domain" description="ZP" evidence="2">
    <location>
        <begin position="10"/>
        <end position="255"/>
    </location>
</feature>
<dbReference type="AlphaFoldDB" id="A0AAD8ER74"/>
<evidence type="ECO:0000259" key="2">
    <source>
        <dbReference type="PROSITE" id="PS51034"/>
    </source>
</evidence>
<dbReference type="PROSITE" id="PS51034">
    <property type="entry name" value="ZP_2"/>
    <property type="match status" value="1"/>
</dbReference>
<accession>A0AAD8ER74</accession>
<dbReference type="PANTHER" id="PTHR47327:SF7">
    <property type="entry name" value="GH08941P"/>
    <property type="match status" value="1"/>
</dbReference>
<organism evidence="3 4">
    <name type="scientific">Diploptera punctata</name>
    <name type="common">Pacific beetle cockroach</name>
    <dbReference type="NCBI Taxonomy" id="6984"/>
    <lineage>
        <taxon>Eukaryota</taxon>
        <taxon>Metazoa</taxon>
        <taxon>Ecdysozoa</taxon>
        <taxon>Arthropoda</taxon>
        <taxon>Hexapoda</taxon>
        <taxon>Insecta</taxon>
        <taxon>Pterygota</taxon>
        <taxon>Neoptera</taxon>
        <taxon>Polyneoptera</taxon>
        <taxon>Dictyoptera</taxon>
        <taxon>Blattodea</taxon>
        <taxon>Blaberoidea</taxon>
        <taxon>Blaberidae</taxon>
        <taxon>Diplopterinae</taxon>
        <taxon>Diploptera</taxon>
    </lineage>
</organism>
<dbReference type="Proteomes" id="UP001233999">
    <property type="component" value="Unassembled WGS sequence"/>
</dbReference>
<comment type="caution">
    <text evidence="3">The sequence shown here is derived from an EMBL/GenBank/DDBJ whole genome shotgun (WGS) entry which is preliminary data.</text>
</comment>
<dbReference type="InterPro" id="IPR052774">
    <property type="entry name" value="Celegans_DevNeuronal_Protein"/>
</dbReference>
<gene>
    <name evidence="3" type="ORF">L9F63_010421</name>
</gene>
<reference evidence="3" key="1">
    <citation type="journal article" date="2023" name="IScience">
        <title>Live-bearing cockroach genome reveals convergent evolutionary mechanisms linked to viviparity in insects and beyond.</title>
        <authorList>
            <person name="Fouks B."/>
            <person name="Harrison M.C."/>
            <person name="Mikhailova A.A."/>
            <person name="Marchal E."/>
            <person name="English S."/>
            <person name="Carruthers M."/>
            <person name="Jennings E.C."/>
            <person name="Chiamaka E.L."/>
            <person name="Frigard R.A."/>
            <person name="Pippel M."/>
            <person name="Attardo G.M."/>
            <person name="Benoit J.B."/>
            <person name="Bornberg-Bauer E."/>
            <person name="Tobe S.S."/>
        </authorList>
    </citation>
    <scope>NUCLEOTIDE SEQUENCE</scope>
    <source>
        <strain evidence="3">Stay&amp;Tobe</strain>
    </source>
</reference>
<dbReference type="EMBL" id="JASPKZ010000835">
    <property type="protein sequence ID" value="KAJ9599084.1"/>
    <property type="molecule type" value="Genomic_DNA"/>
</dbReference>
<proteinExistence type="predicted"/>
<dbReference type="GO" id="GO:0009653">
    <property type="term" value="P:anatomical structure morphogenesis"/>
    <property type="evidence" value="ECO:0007669"/>
    <property type="project" value="TreeGrafter"/>
</dbReference>
<dbReference type="SMART" id="SM00241">
    <property type="entry name" value="ZP"/>
    <property type="match status" value="1"/>
</dbReference>
<name>A0AAD8ER74_DIPPU</name>
<protein>
    <recommendedName>
        <fullName evidence="2">ZP domain-containing protein</fullName>
    </recommendedName>
</protein>
<dbReference type="InterPro" id="IPR001507">
    <property type="entry name" value="ZP_dom"/>
</dbReference>
<feature type="non-terminal residue" evidence="3">
    <location>
        <position position="367"/>
    </location>
</feature>